<evidence type="ECO:0000256" key="1">
    <source>
        <dbReference type="SAM" id="MobiDB-lite"/>
    </source>
</evidence>
<accession>A0A976UAG2</accession>
<keyword evidence="3" id="KW-1185">Reference proteome</keyword>
<proteinExistence type="predicted"/>
<organism evidence="2 3">
    <name type="scientific">Gordonia phage APunk</name>
    <dbReference type="NCBI Taxonomy" id="2926082"/>
    <lineage>
        <taxon>Viruses</taxon>
        <taxon>Duplodnaviria</taxon>
        <taxon>Heunggongvirae</taxon>
        <taxon>Uroviricota</taxon>
        <taxon>Caudoviricetes</taxon>
        <taxon>Stackebrandtviridae</taxon>
        <taxon>Schenleyvirinae</taxon>
        <taxon>Zitchvirus</taxon>
        <taxon>Zitchvirus apunk</taxon>
    </lineage>
</organism>
<evidence type="ECO:0000313" key="2">
    <source>
        <dbReference type="EMBL" id="UVF61678.1"/>
    </source>
</evidence>
<reference evidence="2" key="1">
    <citation type="submission" date="2022-06" db="EMBL/GenBank/DDBJ databases">
        <authorList>
            <person name="Harrison M."/>
            <person name="Anderman E."/>
            <person name="Dini T."/>
            <person name="Eldabh K."/>
            <person name="Frino T."/>
            <person name="Milavec J."/>
            <person name="Profrock V."/>
            <person name="Qyshkollari T."/>
            <person name="Sayed A."/>
            <person name="Virtue R."/>
            <person name="Bieri S.M."/>
            <person name="Bultje S."/>
            <person name="Chang H."/>
            <person name="Harsh E."/>
            <person name="Harsh J."/>
            <person name="Kok S.K."/>
            <person name="Lacroix V.J."/>
            <person name="McCurdy J.B."/>
            <person name="Nguyen A.V."/>
            <person name="Pastoor E.C."/>
            <person name="Ribbe G.J."/>
            <person name="Schneider L.A."/>
            <person name="Schroeder J.E."/>
            <person name="Steen S.B."/>
            <person name="Stob E.J."/>
            <person name="Sytsema I.L."/>
            <person name="Timmer L.J."/>
            <person name="Tsurho V."/>
            <person name="Van B.A."/>
            <person name="Verhoeven A.R."/>
            <person name="Vroon N.G."/>
            <person name="Wan G."/>
            <person name="Woldt K.M."/>
            <person name="Wertz J.T."/>
            <person name="DeJong R.J."/>
            <person name="Delesalle V.A."/>
            <person name="Garlena R.A."/>
            <person name="Russell D.A."/>
            <person name="Jacobs-Sera D."/>
            <person name="Hatfull G.F."/>
        </authorList>
    </citation>
    <scope>NUCLEOTIDE SEQUENCE</scope>
</reference>
<feature type="region of interest" description="Disordered" evidence="1">
    <location>
        <begin position="138"/>
        <end position="251"/>
    </location>
</feature>
<sequence length="327" mass="36104">MTNQGGFILESIWRDNDFRALPRTAQATYAQLLSQKELDRAGLLPYQPTKWVKGCNEMDLAALASDLKALEVARFIVVDEDTDEVFVRSYMRNANVVKQPNLLKNAIKCARLAASTHIRAALADELRRIDRQDCAATADEIDPREPQARSHAVNPSETHREPIANPSGRVKPFGNPSGTPREPRGEGEGEGEGLSFVDGDLGGRAHARPRAHTREATPPHPEPITRGSLALVPDHQPDTDPEPESKCSRHRTRIGRIDEPCAACRDARLAHEAWTDRTTAAALAERLAATTARRAAINACTRCDEFGWQLDHTGQPTDPARRCTHEE</sequence>
<gene>
    <name evidence="2" type="primary">57</name>
    <name evidence="2" type="ORF">SEA_APUNK_57</name>
</gene>
<dbReference type="Proteomes" id="UP001059489">
    <property type="component" value="Segment"/>
</dbReference>
<protein>
    <submittedName>
        <fullName evidence="2">Helix-turn-helix DNA binding domain protein</fullName>
    </submittedName>
</protein>
<name>A0A976UAG2_9CAUD</name>
<evidence type="ECO:0000313" key="3">
    <source>
        <dbReference type="Proteomes" id="UP001059489"/>
    </source>
</evidence>
<feature type="compositionally biased region" description="Basic and acidic residues" evidence="1">
    <location>
        <begin position="235"/>
        <end position="247"/>
    </location>
</feature>
<dbReference type="EMBL" id="ON755186">
    <property type="protein sequence ID" value="UVF61678.1"/>
    <property type="molecule type" value="Genomic_DNA"/>
</dbReference>